<evidence type="ECO:0000313" key="2">
    <source>
        <dbReference type="EMBL" id="SPO61163.1"/>
    </source>
</evidence>
<evidence type="ECO:0000313" key="3">
    <source>
        <dbReference type="Proteomes" id="UP000294335"/>
    </source>
</evidence>
<protein>
    <submittedName>
        <fullName evidence="2">Uncharacterized protein</fullName>
    </submittedName>
</protein>
<comment type="caution">
    <text evidence="2">The sequence shown here is derived from an EMBL/GenBank/DDBJ whole genome shotgun (WGS) entry which is preliminary data.</text>
</comment>
<feature type="compositionally biased region" description="Basic residues" evidence="1">
    <location>
        <begin position="43"/>
        <end position="56"/>
    </location>
</feature>
<dbReference type="Proteomes" id="UP000294335">
    <property type="component" value="Unassembled WGS sequence"/>
</dbReference>
<proteinExistence type="predicted"/>
<evidence type="ECO:0000256" key="1">
    <source>
        <dbReference type="SAM" id="MobiDB-lite"/>
    </source>
</evidence>
<organism evidence="2 3">
    <name type="scientific">Pseudomonas inefficax</name>
    <dbReference type="NCBI Taxonomy" id="2078786"/>
    <lineage>
        <taxon>Bacteria</taxon>
        <taxon>Pseudomonadati</taxon>
        <taxon>Pseudomonadota</taxon>
        <taxon>Gammaproteobacteria</taxon>
        <taxon>Pseudomonadales</taxon>
        <taxon>Pseudomonadaceae</taxon>
        <taxon>Pseudomonas</taxon>
    </lineage>
</organism>
<gene>
    <name evidence="2" type="ORF">JV551A3_V1_1230059</name>
</gene>
<feature type="region of interest" description="Disordered" evidence="1">
    <location>
        <begin position="1"/>
        <end position="56"/>
    </location>
</feature>
<feature type="compositionally biased region" description="Low complexity" evidence="1">
    <location>
        <begin position="15"/>
        <end position="24"/>
    </location>
</feature>
<name>A0AAQ1STY2_9PSED</name>
<accession>A0AAQ1STY2</accession>
<reference evidence="2 3" key="1">
    <citation type="submission" date="2018-02" db="EMBL/GenBank/DDBJ databases">
        <authorList>
            <person name="Dubost A."/>
        </authorList>
    </citation>
    <scope>NUCLEOTIDE SEQUENCE [LARGE SCALE GENOMIC DNA]</scope>
    <source>
        <strain evidence="3">JV551A3</strain>
    </source>
</reference>
<sequence>MVPVGAGEPAKRPVQTAQEQQETAHAPAKLLPGQPGQTPAYPVHRRRLRHHRRPLP</sequence>
<dbReference type="AlphaFoldDB" id="A0AAQ1STY2"/>
<dbReference type="EMBL" id="OPYN01000123">
    <property type="protein sequence ID" value="SPO61163.1"/>
    <property type="molecule type" value="Genomic_DNA"/>
</dbReference>
<keyword evidence="3" id="KW-1185">Reference proteome</keyword>